<keyword evidence="3" id="KW-1185">Reference proteome</keyword>
<dbReference type="EMBL" id="MTQA01000074">
    <property type="protein sequence ID" value="PNP80884.1"/>
    <property type="molecule type" value="Genomic_DNA"/>
</dbReference>
<dbReference type="AlphaFoldDB" id="A0A2K0WF45"/>
<dbReference type="STRING" id="42673.A0A2K0WF45"/>
<feature type="compositionally biased region" description="Acidic residues" evidence="1">
    <location>
        <begin position="61"/>
        <end position="83"/>
    </location>
</feature>
<sequence length="83" mass="9329">MRELDNNGDQYDVRSHLVAKQQAIDPTSRSQTLLEQFLRQTEPPERKILSPDAVDVLVISEGEEEGEEEAADDEGDEDDNDGE</sequence>
<dbReference type="Proteomes" id="UP000236664">
    <property type="component" value="Unassembled WGS sequence"/>
</dbReference>
<name>A0A2K0WF45_GIBNY</name>
<proteinExistence type="predicted"/>
<comment type="caution">
    <text evidence="2">The sequence shown here is derived from an EMBL/GenBank/DDBJ whole genome shotgun (WGS) entry which is preliminary data.</text>
</comment>
<dbReference type="OrthoDB" id="5153736at2759"/>
<organism evidence="2 3">
    <name type="scientific">Gibberella nygamai</name>
    <name type="common">Bean root rot disease fungus</name>
    <name type="synonym">Fusarium nygamai</name>
    <dbReference type="NCBI Taxonomy" id="42673"/>
    <lineage>
        <taxon>Eukaryota</taxon>
        <taxon>Fungi</taxon>
        <taxon>Dikarya</taxon>
        <taxon>Ascomycota</taxon>
        <taxon>Pezizomycotina</taxon>
        <taxon>Sordariomycetes</taxon>
        <taxon>Hypocreomycetidae</taxon>
        <taxon>Hypocreales</taxon>
        <taxon>Nectriaceae</taxon>
        <taxon>Fusarium</taxon>
        <taxon>Fusarium fujikuroi species complex</taxon>
    </lineage>
</organism>
<accession>A0A2K0WF45</accession>
<gene>
    <name evidence="2" type="ORF">FNYG_05778</name>
</gene>
<evidence type="ECO:0000256" key="1">
    <source>
        <dbReference type="SAM" id="MobiDB-lite"/>
    </source>
</evidence>
<feature type="region of interest" description="Disordered" evidence="1">
    <location>
        <begin position="59"/>
        <end position="83"/>
    </location>
</feature>
<protein>
    <submittedName>
        <fullName evidence="2">Uncharacterized protein</fullName>
    </submittedName>
</protein>
<evidence type="ECO:0000313" key="3">
    <source>
        <dbReference type="Proteomes" id="UP000236664"/>
    </source>
</evidence>
<reference evidence="2 3" key="1">
    <citation type="submission" date="2017-06" db="EMBL/GenBank/DDBJ databases">
        <title>Genome of Fusarium nygamai isolate CS10214.</title>
        <authorList>
            <person name="Gardiner D.M."/>
            <person name="Obanor F."/>
            <person name="Kazan K."/>
        </authorList>
    </citation>
    <scope>NUCLEOTIDE SEQUENCE [LARGE SCALE GENOMIC DNA]</scope>
    <source>
        <strain evidence="2 3">CS10214</strain>
    </source>
</reference>
<evidence type="ECO:0000313" key="2">
    <source>
        <dbReference type="EMBL" id="PNP80884.1"/>
    </source>
</evidence>